<dbReference type="Gene3D" id="3.80.10.10">
    <property type="entry name" value="Ribonuclease Inhibitor"/>
    <property type="match status" value="1"/>
</dbReference>
<proteinExistence type="predicted"/>
<reference evidence="1" key="1">
    <citation type="submission" date="2023-04" db="EMBL/GenBank/DDBJ databases">
        <title>Ambrosiozyma monospora NBRC 1965.</title>
        <authorList>
            <person name="Ichikawa N."/>
            <person name="Sato H."/>
            <person name="Tonouchi N."/>
        </authorList>
    </citation>
    <scope>NUCLEOTIDE SEQUENCE</scope>
    <source>
        <strain evidence="1">NBRC 1965</strain>
    </source>
</reference>
<accession>A0A9W6YVK9</accession>
<dbReference type="Proteomes" id="UP001165063">
    <property type="component" value="Unassembled WGS sequence"/>
</dbReference>
<evidence type="ECO:0000313" key="2">
    <source>
        <dbReference type="Proteomes" id="UP001165063"/>
    </source>
</evidence>
<dbReference type="EMBL" id="BSXU01000629">
    <property type="protein sequence ID" value="GMG21320.1"/>
    <property type="molecule type" value="Genomic_DNA"/>
</dbReference>
<evidence type="ECO:0000313" key="1">
    <source>
        <dbReference type="EMBL" id="GMG21320.1"/>
    </source>
</evidence>
<name>A0A9W6YVK9_AMBMO</name>
<dbReference type="InterPro" id="IPR032675">
    <property type="entry name" value="LRR_dom_sf"/>
</dbReference>
<comment type="caution">
    <text evidence="1">The sequence shown here is derived from an EMBL/GenBank/DDBJ whole genome shotgun (WGS) entry which is preliminary data.</text>
</comment>
<keyword evidence="2" id="KW-1185">Reference proteome</keyword>
<protein>
    <submittedName>
        <fullName evidence="1">Unnamed protein product</fullName>
    </submittedName>
</protein>
<dbReference type="AlphaFoldDB" id="A0A9W6YVK9"/>
<dbReference type="SUPFAM" id="SSF52058">
    <property type="entry name" value="L domain-like"/>
    <property type="match status" value="1"/>
</dbReference>
<sequence>MDSTLRDFLSSLPLELLFKIFQTVININMSTSQLCSLIGTSVELDEAVFLLLKEAEVFITLPYHFRVGSLTSDPDLKKLNSAISLNERNFGTLVEFMLQRNLRVKKTTVNEFADLRPLVSTTDPTYLFLTQCTSYVSVQFSRGFPLDYDIESFKTYFSNAQEFTFDGENLFRSNLLQSIETMDSLRRVVIKDPGSNLSVIGVETCMSLIRWANTSLEDGQKKQLVLFTNWQSFTTPIAEMFLKLNQKTVNLSLELVFTEGYTSSSVNKMRNWIHDVQGFKLSSLGPTWAHEYCYLQRLRLDRSNLGDATGLKSLKHIKTLKISSCNLSDVVMRHLPTSLLRLDIQYCQINSTTLTLPKGLVRFELTVTANTRLPIIENYSEMEHLRGVYLRYCLIDDHSGNLVQKFLATIPHTIRQLHLVYDTSLLPESQQSYSLDHLNLTNFQLLTRFKFDDPQNSSTKVLYDFDFACLPRDLKGLILSAPISTFTNSAPPALEVLQATLDYCEESLNQFWIHHLELSSKLMLISLKVSLPELLDLRGLKMENLRSLRLEIIDHYSIRELRSVPSSKRWTTIKLGYIPAYLVKFVIKDSAKPFLSHKCRIEVDEIPRFRSVIVDPPSNFHWIKDGHTISI</sequence>
<gene>
    <name evidence="1" type="ORF">Amon01_000190800</name>
</gene>
<organism evidence="1 2">
    <name type="scientific">Ambrosiozyma monospora</name>
    <name type="common">Yeast</name>
    <name type="synonym">Endomycopsis monosporus</name>
    <dbReference type="NCBI Taxonomy" id="43982"/>
    <lineage>
        <taxon>Eukaryota</taxon>
        <taxon>Fungi</taxon>
        <taxon>Dikarya</taxon>
        <taxon>Ascomycota</taxon>
        <taxon>Saccharomycotina</taxon>
        <taxon>Pichiomycetes</taxon>
        <taxon>Pichiales</taxon>
        <taxon>Pichiaceae</taxon>
        <taxon>Ambrosiozyma</taxon>
    </lineage>
</organism>